<dbReference type="EMBL" id="PKPP01000222">
    <property type="protein sequence ID" value="PWA95749.1"/>
    <property type="molecule type" value="Genomic_DNA"/>
</dbReference>
<organism evidence="2 3">
    <name type="scientific">Artemisia annua</name>
    <name type="common">Sweet wormwood</name>
    <dbReference type="NCBI Taxonomy" id="35608"/>
    <lineage>
        <taxon>Eukaryota</taxon>
        <taxon>Viridiplantae</taxon>
        <taxon>Streptophyta</taxon>
        <taxon>Embryophyta</taxon>
        <taxon>Tracheophyta</taxon>
        <taxon>Spermatophyta</taxon>
        <taxon>Magnoliopsida</taxon>
        <taxon>eudicotyledons</taxon>
        <taxon>Gunneridae</taxon>
        <taxon>Pentapetalae</taxon>
        <taxon>asterids</taxon>
        <taxon>campanulids</taxon>
        <taxon>Asterales</taxon>
        <taxon>Asteraceae</taxon>
        <taxon>Asteroideae</taxon>
        <taxon>Anthemideae</taxon>
        <taxon>Artemisiinae</taxon>
        <taxon>Artemisia</taxon>
    </lineage>
</organism>
<feature type="region of interest" description="Disordered" evidence="1">
    <location>
        <begin position="131"/>
        <end position="154"/>
    </location>
</feature>
<proteinExistence type="predicted"/>
<comment type="caution">
    <text evidence="2">The sequence shown here is derived from an EMBL/GenBank/DDBJ whole genome shotgun (WGS) entry which is preliminary data.</text>
</comment>
<gene>
    <name evidence="2" type="ORF">CTI12_AA047430</name>
</gene>
<evidence type="ECO:0000313" key="2">
    <source>
        <dbReference type="EMBL" id="PWA95749.1"/>
    </source>
</evidence>
<dbReference type="InterPro" id="IPR025322">
    <property type="entry name" value="PADRE_dom"/>
</dbReference>
<name>A0A2U1QCK9_ARTAN</name>
<evidence type="ECO:0000313" key="3">
    <source>
        <dbReference type="Proteomes" id="UP000245207"/>
    </source>
</evidence>
<dbReference type="AlphaFoldDB" id="A0A2U1QCK9"/>
<protein>
    <submittedName>
        <fullName evidence="2">Uncharacterized protein</fullName>
    </submittedName>
</protein>
<keyword evidence="3" id="KW-1185">Reference proteome</keyword>
<dbReference type="Proteomes" id="UP000245207">
    <property type="component" value="Unassembled WGS sequence"/>
</dbReference>
<sequence length="154" mass="17558">MTSMCGLCILRRKHGKMIQVERQDGKTLELKDPILVEELLQRNPGAAAVVALSNDHHCHLPLNYKLKRGNMYYLVPKSSEESEPRVVNEDEDWGGCGRKRIKVVITKQQLEQLVSNQISIQDVMMAVEGKHNQGSWSQELESIPEEDDDEYCPL</sequence>
<feature type="compositionally biased region" description="Acidic residues" evidence="1">
    <location>
        <begin position="142"/>
        <end position="154"/>
    </location>
</feature>
<dbReference type="PANTHER" id="PTHR33148">
    <property type="entry name" value="PLASTID MOVEMENT IMPAIRED PROTEIN-RELATED"/>
    <property type="match status" value="1"/>
</dbReference>
<dbReference type="Pfam" id="PF14009">
    <property type="entry name" value="PADRE"/>
    <property type="match status" value="1"/>
</dbReference>
<dbReference type="PANTHER" id="PTHR33148:SF2">
    <property type="entry name" value="DUF4228 DOMAIN-CONTAINING PROTEIN"/>
    <property type="match status" value="1"/>
</dbReference>
<evidence type="ECO:0000256" key="1">
    <source>
        <dbReference type="SAM" id="MobiDB-lite"/>
    </source>
</evidence>
<accession>A0A2U1QCK9</accession>
<reference evidence="2 3" key="1">
    <citation type="journal article" date="2018" name="Mol. Plant">
        <title>The genome of Artemisia annua provides insight into the evolution of Asteraceae family and artemisinin biosynthesis.</title>
        <authorList>
            <person name="Shen Q."/>
            <person name="Zhang L."/>
            <person name="Liao Z."/>
            <person name="Wang S."/>
            <person name="Yan T."/>
            <person name="Shi P."/>
            <person name="Liu M."/>
            <person name="Fu X."/>
            <person name="Pan Q."/>
            <person name="Wang Y."/>
            <person name="Lv Z."/>
            <person name="Lu X."/>
            <person name="Zhang F."/>
            <person name="Jiang W."/>
            <person name="Ma Y."/>
            <person name="Chen M."/>
            <person name="Hao X."/>
            <person name="Li L."/>
            <person name="Tang Y."/>
            <person name="Lv G."/>
            <person name="Zhou Y."/>
            <person name="Sun X."/>
            <person name="Brodelius P.E."/>
            <person name="Rose J.K.C."/>
            <person name="Tang K."/>
        </authorList>
    </citation>
    <scope>NUCLEOTIDE SEQUENCE [LARGE SCALE GENOMIC DNA]</scope>
    <source>
        <strain evidence="3">cv. Huhao1</strain>
        <tissue evidence="2">Leaf</tissue>
    </source>
</reference>
<dbReference type="OrthoDB" id="1908589at2759"/>